<dbReference type="PANTHER" id="PTHR43776:SF7">
    <property type="entry name" value="D,D-DIPEPTIDE TRANSPORT ATP-BINDING PROTEIN DDPF-RELATED"/>
    <property type="match status" value="1"/>
</dbReference>
<evidence type="ECO:0000256" key="1">
    <source>
        <dbReference type="ARBA" id="ARBA00005417"/>
    </source>
</evidence>
<dbReference type="PROSITE" id="PS50893">
    <property type="entry name" value="ABC_TRANSPORTER_2"/>
    <property type="match status" value="1"/>
</dbReference>
<dbReference type="SUPFAM" id="SSF52540">
    <property type="entry name" value="P-loop containing nucleoside triphosphate hydrolases"/>
    <property type="match status" value="1"/>
</dbReference>
<dbReference type="GO" id="GO:0055085">
    <property type="term" value="P:transmembrane transport"/>
    <property type="evidence" value="ECO:0007669"/>
    <property type="project" value="UniProtKB-ARBA"/>
</dbReference>
<dbReference type="AlphaFoldDB" id="A0AA41U1F3"/>
<sequence length="349" mass="36988">MTRPADAAVPAPAAPLDADAGEATGQAPILTARHLRRYFPVPRTLGKRGPAAQVHAVEDVSFDVAPGEILAIVGESGCGKSTVARMLAGLSEPTAGTVESDGRTLAAHRSAADQRLVQLVTQNPRAAFNRRRSIRHALHQPLRVHGLADKDERERRALETVQRVGLSAEHLDRMPRDLSGGELARMVLARALLVEPRVLVLDEPTASLDASVKATVVNLLLRLRDELGLAIVVITHEIDIARRLADRAAVMYLGRIAELGPASEVLHGPVHPYARMLLASIPEPDPARTGPARAADTPTAVGEVPSAVAPPPGCAYHPRCPLATAVCTAEVPELRRIGAVDAACHHADA</sequence>
<feature type="compositionally biased region" description="Low complexity" evidence="5">
    <location>
        <begin position="1"/>
        <end position="18"/>
    </location>
</feature>
<dbReference type="CDD" id="cd03257">
    <property type="entry name" value="ABC_NikE_OppD_transporters"/>
    <property type="match status" value="1"/>
</dbReference>
<dbReference type="InterPro" id="IPR050319">
    <property type="entry name" value="ABC_transp_ATP-bind"/>
</dbReference>
<dbReference type="InterPro" id="IPR013563">
    <property type="entry name" value="Oligopep_ABC_C"/>
</dbReference>
<name>A0AA41U1F3_9ACTN</name>
<dbReference type="PROSITE" id="PS00211">
    <property type="entry name" value="ABC_TRANSPORTER_1"/>
    <property type="match status" value="1"/>
</dbReference>
<dbReference type="InterPro" id="IPR003593">
    <property type="entry name" value="AAA+_ATPase"/>
</dbReference>
<dbReference type="RefSeq" id="WP_235050138.1">
    <property type="nucleotide sequence ID" value="NZ_JAKFHA010000001.1"/>
</dbReference>
<feature type="domain" description="ABC transporter" evidence="6">
    <location>
        <begin position="36"/>
        <end position="278"/>
    </location>
</feature>
<comment type="similarity">
    <text evidence="1">Belongs to the ABC transporter superfamily.</text>
</comment>
<protein>
    <submittedName>
        <fullName evidence="7">ABC transporter ATP-binding protein</fullName>
    </submittedName>
</protein>
<dbReference type="Proteomes" id="UP001165378">
    <property type="component" value="Unassembled WGS sequence"/>
</dbReference>
<feature type="region of interest" description="Disordered" evidence="5">
    <location>
        <begin position="1"/>
        <end position="22"/>
    </location>
</feature>
<dbReference type="Pfam" id="PF00005">
    <property type="entry name" value="ABC_tran"/>
    <property type="match status" value="1"/>
</dbReference>
<evidence type="ECO:0000256" key="5">
    <source>
        <dbReference type="SAM" id="MobiDB-lite"/>
    </source>
</evidence>
<dbReference type="GO" id="GO:0016887">
    <property type="term" value="F:ATP hydrolysis activity"/>
    <property type="evidence" value="ECO:0007669"/>
    <property type="project" value="InterPro"/>
</dbReference>
<dbReference type="PANTHER" id="PTHR43776">
    <property type="entry name" value="TRANSPORT ATP-BINDING PROTEIN"/>
    <property type="match status" value="1"/>
</dbReference>
<dbReference type="NCBIfam" id="TIGR01727">
    <property type="entry name" value="oligo_HPY"/>
    <property type="match status" value="1"/>
</dbReference>
<keyword evidence="3" id="KW-0547">Nucleotide-binding</keyword>
<dbReference type="InterPro" id="IPR027417">
    <property type="entry name" value="P-loop_NTPase"/>
</dbReference>
<keyword evidence="4 7" id="KW-0067">ATP-binding</keyword>
<dbReference type="GO" id="GO:0005524">
    <property type="term" value="F:ATP binding"/>
    <property type="evidence" value="ECO:0007669"/>
    <property type="project" value="UniProtKB-KW"/>
</dbReference>
<evidence type="ECO:0000313" key="8">
    <source>
        <dbReference type="Proteomes" id="UP001165378"/>
    </source>
</evidence>
<dbReference type="Gene3D" id="3.40.50.300">
    <property type="entry name" value="P-loop containing nucleotide triphosphate hydrolases"/>
    <property type="match status" value="1"/>
</dbReference>
<dbReference type="Pfam" id="PF08352">
    <property type="entry name" value="oligo_HPY"/>
    <property type="match status" value="1"/>
</dbReference>
<evidence type="ECO:0000259" key="6">
    <source>
        <dbReference type="PROSITE" id="PS50893"/>
    </source>
</evidence>
<dbReference type="InterPro" id="IPR017871">
    <property type="entry name" value="ABC_transporter-like_CS"/>
</dbReference>
<dbReference type="EMBL" id="JAKFHA010000001">
    <property type="protein sequence ID" value="MCF2526079.1"/>
    <property type="molecule type" value="Genomic_DNA"/>
</dbReference>
<evidence type="ECO:0000256" key="3">
    <source>
        <dbReference type="ARBA" id="ARBA00022741"/>
    </source>
</evidence>
<dbReference type="GO" id="GO:0015833">
    <property type="term" value="P:peptide transport"/>
    <property type="evidence" value="ECO:0007669"/>
    <property type="project" value="InterPro"/>
</dbReference>
<evidence type="ECO:0000256" key="2">
    <source>
        <dbReference type="ARBA" id="ARBA00022448"/>
    </source>
</evidence>
<keyword evidence="2" id="KW-0813">Transport</keyword>
<gene>
    <name evidence="7" type="ORF">LZ495_02415</name>
</gene>
<proteinExistence type="inferred from homology"/>
<comment type="caution">
    <text evidence="7">The sequence shown here is derived from an EMBL/GenBank/DDBJ whole genome shotgun (WGS) entry which is preliminary data.</text>
</comment>
<dbReference type="InterPro" id="IPR003439">
    <property type="entry name" value="ABC_transporter-like_ATP-bd"/>
</dbReference>
<dbReference type="SMART" id="SM00382">
    <property type="entry name" value="AAA"/>
    <property type="match status" value="1"/>
</dbReference>
<evidence type="ECO:0000313" key="7">
    <source>
        <dbReference type="EMBL" id="MCF2526079.1"/>
    </source>
</evidence>
<keyword evidence="8" id="KW-1185">Reference proteome</keyword>
<reference evidence="7" key="1">
    <citation type="submission" date="2022-01" db="EMBL/GenBank/DDBJ databases">
        <title>Genome-Based Taxonomic Classification of the Phylum Actinobacteria.</title>
        <authorList>
            <person name="Gao Y."/>
        </authorList>
    </citation>
    <scope>NUCLEOTIDE SEQUENCE</scope>
    <source>
        <strain evidence="7">KLBMP 8922</strain>
    </source>
</reference>
<evidence type="ECO:0000256" key="4">
    <source>
        <dbReference type="ARBA" id="ARBA00022840"/>
    </source>
</evidence>
<accession>A0AA41U1F3</accession>
<organism evidence="7 8">
    <name type="scientific">Yinghuangia soli</name>
    <dbReference type="NCBI Taxonomy" id="2908204"/>
    <lineage>
        <taxon>Bacteria</taxon>
        <taxon>Bacillati</taxon>
        <taxon>Actinomycetota</taxon>
        <taxon>Actinomycetes</taxon>
        <taxon>Kitasatosporales</taxon>
        <taxon>Streptomycetaceae</taxon>
        <taxon>Yinghuangia</taxon>
    </lineage>
</organism>